<gene>
    <name evidence="1" type="ORF">BRARA_J01085</name>
</gene>
<dbReference type="EMBL" id="CM010637">
    <property type="protein sequence ID" value="RID41098.1"/>
    <property type="molecule type" value="Genomic_DNA"/>
</dbReference>
<reference evidence="1 2" key="1">
    <citation type="submission" date="2018-06" db="EMBL/GenBank/DDBJ databases">
        <title>WGS assembly of Brassica rapa FPsc.</title>
        <authorList>
            <person name="Bowman J."/>
            <person name="Kohchi T."/>
            <person name="Yamato K."/>
            <person name="Jenkins J."/>
            <person name="Shu S."/>
            <person name="Ishizaki K."/>
            <person name="Yamaoka S."/>
            <person name="Nishihama R."/>
            <person name="Nakamura Y."/>
            <person name="Berger F."/>
            <person name="Adam C."/>
            <person name="Aki S."/>
            <person name="Althoff F."/>
            <person name="Araki T."/>
            <person name="Arteaga-Vazquez M."/>
            <person name="Balasubrmanian S."/>
            <person name="Bauer D."/>
            <person name="Boehm C."/>
            <person name="Briginshaw L."/>
            <person name="Caballero-Perez J."/>
            <person name="Catarino B."/>
            <person name="Chen F."/>
            <person name="Chiyoda S."/>
            <person name="Chovatia M."/>
            <person name="Davies K."/>
            <person name="Delmans M."/>
            <person name="Demura T."/>
            <person name="Dierschke T."/>
            <person name="Dolan L."/>
            <person name="Dorantes-Acosta A."/>
            <person name="Eklund D."/>
            <person name="Florent S."/>
            <person name="Flores-Sandoval E."/>
            <person name="Fujiyama A."/>
            <person name="Fukuzawa H."/>
            <person name="Galik B."/>
            <person name="Grimanelli D."/>
            <person name="Grimwood J."/>
            <person name="Grossniklaus U."/>
            <person name="Hamada T."/>
            <person name="Haseloff J."/>
            <person name="Hetherington A."/>
            <person name="Higo A."/>
            <person name="Hirakawa Y."/>
            <person name="Hundley H."/>
            <person name="Ikeda Y."/>
            <person name="Inoue K."/>
            <person name="Inoue S."/>
            <person name="Ishida S."/>
            <person name="Jia Q."/>
            <person name="Kakita M."/>
            <person name="Kanazawa T."/>
            <person name="Kawai Y."/>
            <person name="Kawashima T."/>
            <person name="Kennedy M."/>
            <person name="Kinose K."/>
            <person name="Kinoshita T."/>
            <person name="Kohara Y."/>
            <person name="Koide E."/>
            <person name="Komatsu K."/>
            <person name="Kopischke S."/>
            <person name="Kubo M."/>
            <person name="Kyozuka J."/>
            <person name="Lagercrantz U."/>
            <person name="Lin S."/>
            <person name="Lindquist E."/>
            <person name="Lipzen A."/>
            <person name="Lu C."/>
            <person name="Luna E."/>
            <person name="Martienssen R."/>
            <person name="Minamino N."/>
            <person name="Mizutani M."/>
            <person name="Mizutani M."/>
            <person name="Mochizuki N."/>
            <person name="Monte I."/>
            <person name="Mosher R."/>
            <person name="Nagasaki H."/>
            <person name="Nakagami H."/>
            <person name="Naramoto S."/>
            <person name="Nishitani K."/>
            <person name="Ohtani M."/>
            <person name="Okamoto T."/>
            <person name="Okumura M."/>
            <person name="Phillips J."/>
            <person name="Pollak B."/>
            <person name="Reinders A."/>
            <person name="Roevekamp M."/>
            <person name="Sano R."/>
            <person name="Sawa S."/>
            <person name="Schmid M."/>
            <person name="Shirakawa M."/>
            <person name="Solano R."/>
            <person name="Spunde A."/>
            <person name="Suetsugu N."/>
            <person name="Sugano S."/>
            <person name="Sugiyama A."/>
            <person name="Sun R."/>
            <person name="Suzuki Y."/>
            <person name="Takenaka M."/>
            <person name="Takezawa D."/>
            <person name="Tomogane H."/>
            <person name="Tsuzuki M."/>
            <person name="Ueda T."/>
            <person name="Umeda M."/>
            <person name="Ward J."/>
            <person name="Watanabe Y."/>
            <person name="Yazaki K."/>
            <person name="Yokoyama R."/>
            <person name="Yoshitake Y."/>
            <person name="Yotsui I."/>
            <person name="Zachgo S."/>
            <person name="Schmutz J."/>
        </authorList>
    </citation>
    <scope>NUCLEOTIDE SEQUENCE [LARGE SCALE GENOMIC DNA]</scope>
    <source>
        <strain evidence="2">cv. B-3</strain>
    </source>
</reference>
<organism evidence="1 2">
    <name type="scientific">Brassica campestris</name>
    <name type="common">Field mustard</name>
    <dbReference type="NCBI Taxonomy" id="3711"/>
    <lineage>
        <taxon>Eukaryota</taxon>
        <taxon>Viridiplantae</taxon>
        <taxon>Streptophyta</taxon>
        <taxon>Embryophyta</taxon>
        <taxon>Tracheophyta</taxon>
        <taxon>Spermatophyta</taxon>
        <taxon>Magnoliopsida</taxon>
        <taxon>eudicotyledons</taxon>
        <taxon>Gunneridae</taxon>
        <taxon>Pentapetalae</taxon>
        <taxon>rosids</taxon>
        <taxon>malvids</taxon>
        <taxon>Brassicales</taxon>
        <taxon>Brassicaceae</taxon>
        <taxon>Brassiceae</taxon>
        <taxon>Brassica</taxon>
    </lineage>
</organism>
<dbReference type="Proteomes" id="UP000264353">
    <property type="component" value="Chromosome A10"/>
</dbReference>
<evidence type="ECO:0000313" key="1">
    <source>
        <dbReference type="EMBL" id="RID41098.1"/>
    </source>
</evidence>
<evidence type="ECO:0008006" key="3">
    <source>
        <dbReference type="Google" id="ProtNLM"/>
    </source>
</evidence>
<protein>
    <recommendedName>
        <fullName evidence="3">FBD domain-containing protein</fullName>
    </recommendedName>
</protein>
<accession>A0A397XL77</accession>
<proteinExistence type="predicted"/>
<evidence type="ECO:0000313" key="2">
    <source>
        <dbReference type="Proteomes" id="UP000264353"/>
    </source>
</evidence>
<dbReference type="AlphaFoldDB" id="A0A397XL77"/>
<sequence>MFELIPPHEDIGKLLKRCAALEDLVITRTRDDNKRPNDDKEIHGFWINAPALETLNINDTVSNFLMLKFMPEVTKANIQVTCVQTEKFIGSLTSIQHLSLCSRSS</sequence>
<name>A0A397XL77_BRACM</name>